<dbReference type="AlphaFoldDB" id="A0AAV0CSK7"/>
<proteinExistence type="predicted"/>
<name>A0AAV0CSK7_9ASTE</name>
<reference evidence="1" key="1">
    <citation type="submission" date="2022-07" db="EMBL/GenBank/DDBJ databases">
        <authorList>
            <person name="Macas J."/>
            <person name="Novak P."/>
            <person name="Neumann P."/>
        </authorList>
    </citation>
    <scope>NUCLEOTIDE SEQUENCE</scope>
</reference>
<keyword evidence="2" id="KW-1185">Reference proteome</keyword>
<protein>
    <submittedName>
        <fullName evidence="1">Uncharacterized protein</fullName>
    </submittedName>
</protein>
<dbReference type="EMBL" id="CAMAPF010000036">
    <property type="protein sequence ID" value="CAH9081561.1"/>
    <property type="molecule type" value="Genomic_DNA"/>
</dbReference>
<comment type="caution">
    <text evidence="1">The sequence shown here is derived from an EMBL/GenBank/DDBJ whole genome shotgun (WGS) entry which is preliminary data.</text>
</comment>
<organism evidence="1 2">
    <name type="scientific">Cuscuta epithymum</name>
    <dbReference type="NCBI Taxonomy" id="186058"/>
    <lineage>
        <taxon>Eukaryota</taxon>
        <taxon>Viridiplantae</taxon>
        <taxon>Streptophyta</taxon>
        <taxon>Embryophyta</taxon>
        <taxon>Tracheophyta</taxon>
        <taxon>Spermatophyta</taxon>
        <taxon>Magnoliopsida</taxon>
        <taxon>eudicotyledons</taxon>
        <taxon>Gunneridae</taxon>
        <taxon>Pentapetalae</taxon>
        <taxon>asterids</taxon>
        <taxon>lamiids</taxon>
        <taxon>Solanales</taxon>
        <taxon>Convolvulaceae</taxon>
        <taxon>Cuscuteae</taxon>
        <taxon>Cuscuta</taxon>
        <taxon>Cuscuta subgen. Cuscuta</taxon>
    </lineage>
</organism>
<sequence length="106" mass="12324">MVNKGEKYNTSTNTKCESLNVIAHWNIEYIHLFLAFDLYCLTNKIFKGFWCRSAQQNCERNEKKKEMIGNSIIQGFHGSCQAINQRKWLIDALQVCVFPICTLDTN</sequence>
<evidence type="ECO:0000313" key="2">
    <source>
        <dbReference type="Proteomes" id="UP001152523"/>
    </source>
</evidence>
<evidence type="ECO:0000313" key="1">
    <source>
        <dbReference type="EMBL" id="CAH9081561.1"/>
    </source>
</evidence>
<dbReference type="Proteomes" id="UP001152523">
    <property type="component" value="Unassembled WGS sequence"/>
</dbReference>
<accession>A0AAV0CSK7</accession>
<gene>
    <name evidence="1" type="ORF">CEPIT_LOCUS7742</name>
</gene>